<protein>
    <submittedName>
        <fullName evidence="1">Uncharacterized protein</fullName>
    </submittedName>
</protein>
<accession>M5G1I1</accession>
<dbReference type="GeneID" id="63688428"/>
<keyword evidence="2" id="KW-1185">Reference proteome</keyword>
<dbReference type="AlphaFoldDB" id="M5G1I1"/>
<name>M5G1I1_DACPD</name>
<evidence type="ECO:0000313" key="1">
    <source>
        <dbReference type="EMBL" id="EJT99681.1"/>
    </source>
</evidence>
<proteinExistence type="predicted"/>
<sequence length="128" mass="14179">MMRLPRVSNAGIRSAAIISREDVYLDQIPIHARPTYVDILIEDALLMISASSLDIGLYFCLVRTKRAAFLFLAGSRRQVIASITYPSARRLLLVCCRQPHTETAILPNPTTTLLGARCLPQSFPGSIH</sequence>
<evidence type="ECO:0000313" key="2">
    <source>
        <dbReference type="Proteomes" id="UP000030653"/>
    </source>
</evidence>
<dbReference type="EMBL" id="JH795869">
    <property type="protein sequence ID" value="EJT99681.1"/>
    <property type="molecule type" value="Genomic_DNA"/>
</dbReference>
<dbReference type="RefSeq" id="XP_040626579.1">
    <property type="nucleotide sequence ID" value="XM_040773366.1"/>
</dbReference>
<dbReference type="Proteomes" id="UP000030653">
    <property type="component" value="Unassembled WGS sequence"/>
</dbReference>
<reference evidence="1 2" key="1">
    <citation type="journal article" date="2012" name="Science">
        <title>The Paleozoic origin of enzymatic lignin decomposition reconstructed from 31 fungal genomes.</title>
        <authorList>
            <person name="Floudas D."/>
            <person name="Binder M."/>
            <person name="Riley R."/>
            <person name="Barry K."/>
            <person name="Blanchette R.A."/>
            <person name="Henrissat B."/>
            <person name="Martinez A.T."/>
            <person name="Otillar R."/>
            <person name="Spatafora J.W."/>
            <person name="Yadav J.S."/>
            <person name="Aerts A."/>
            <person name="Benoit I."/>
            <person name="Boyd A."/>
            <person name="Carlson A."/>
            <person name="Copeland A."/>
            <person name="Coutinho P.M."/>
            <person name="de Vries R.P."/>
            <person name="Ferreira P."/>
            <person name="Findley K."/>
            <person name="Foster B."/>
            <person name="Gaskell J."/>
            <person name="Glotzer D."/>
            <person name="Gorecki P."/>
            <person name="Heitman J."/>
            <person name="Hesse C."/>
            <person name="Hori C."/>
            <person name="Igarashi K."/>
            <person name="Jurgens J.A."/>
            <person name="Kallen N."/>
            <person name="Kersten P."/>
            <person name="Kohler A."/>
            <person name="Kuees U."/>
            <person name="Kumar T.K.A."/>
            <person name="Kuo A."/>
            <person name="LaButti K."/>
            <person name="Larrondo L.F."/>
            <person name="Lindquist E."/>
            <person name="Ling A."/>
            <person name="Lombard V."/>
            <person name="Lucas S."/>
            <person name="Lundell T."/>
            <person name="Martin R."/>
            <person name="McLaughlin D.J."/>
            <person name="Morgenstern I."/>
            <person name="Morin E."/>
            <person name="Murat C."/>
            <person name="Nagy L.G."/>
            <person name="Nolan M."/>
            <person name="Ohm R.A."/>
            <person name="Patyshakuliyeva A."/>
            <person name="Rokas A."/>
            <person name="Ruiz-Duenas F.J."/>
            <person name="Sabat G."/>
            <person name="Salamov A."/>
            <person name="Samejima M."/>
            <person name="Schmutz J."/>
            <person name="Slot J.C."/>
            <person name="St John F."/>
            <person name="Stenlid J."/>
            <person name="Sun H."/>
            <person name="Sun S."/>
            <person name="Syed K."/>
            <person name="Tsang A."/>
            <person name="Wiebenga A."/>
            <person name="Young D."/>
            <person name="Pisabarro A."/>
            <person name="Eastwood D.C."/>
            <person name="Martin F."/>
            <person name="Cullen D."/>
            <person name="Grigoriev I.V."/>
            <person name="Hibbett D.S."/>
        </authorList>
    </citation>
    <scope>NUCLEOTIDE SEQUENCE [LARGE SCALE GENOMIC DNA]</scope>
    <source>
        <strain evidence="1 2">DJM-731 SS1</strain>
    </source>
</reference>
<organism evidence="1 2">
    <name type="scientific">Dacryopinax primogenitus (strain DJM 731)</name>
    <name type="common">Brown rot fungus</name>
    <dbReference type="NCBI Taxonomy" id="1858805"/>
    <lineage>
        <taxon>Eukaryota</taxon>
        <taxon>Fungi</taxon>
        <taxon>Dikarya</taxon>
        <taxon>Basidiomycota</taxon>
        <taxon>Agaricomycotina</taxon>
        <taxon>Dacrymycetes</taxon>
        <taxon>Dacrymycetales</taxon>
        <taxon>Dacrymycetaceae</taxon>
        <taxon>Dacryopinax</taxon>
    </lineage>
</organism>
<dbReference type="HOGENOM" id="CLU_1959515_0_0_1"/>
<gene>
    <name evidence="1" type="ORF">DACRYDRAFT_23736</name>
</gene>